<name>A0A0E9UMQ8_ANGAN</name>
<dbReference type="EMBL" id="GBXM01041495">
    <property type="protein sequence ID" value="JAH67082.1"/>
    <property type="molecule type" value="Transcribed_RNA"/>
</dbReference>
<proteinExistence type="predicted"/>
<accession>A0A0E9UMQ8</accession>
<dbReference type="AlphaFoldDB" id="A0A0E9UMQ8"/>
<protein>
    <submittedName>
        <fullName evidence="1">Uncharacterized protein</fullName>
    </submittedName>
</protein>
<sequence length="84" mass="9592">MTINHLHMHPPPLQLLPPHQSLIPTLQDWKTLKTPHTQMQALLTLQAPRLPNLHPGHLPHLLVQLQVQIHKRLLVNHPPAVNTT</sequence>
<organism evidence="1">
    <name type="scientific">Anguilla anguilla</name>
    <name type="common">European freshwater eel</name>
    <name type="synonym">Muraena anguilla</name>
    <dbReference type="NCBI Taxonomy" id="7936"/>
    <lineage>
        <taxon>Eukaryota</taxon>
        <taxon>Metazoa</taxon>
        <taxon>Chordata</taxon>
        <taxon>Craniata</taxon>
        <taxon>Vertebrata</taxon>
        <taxon>Euteleostomi</taxon>
        <taxon>Actinopterygii</taxon>
        <taxon>Neopterygii</taxon>
        <taxon>Teleostei</taxon>
        <taxon>Anguilliformes</taxon>
        <taxon>Anguillidae</taxon>
        <taxon>Anguilla</taxon>
    </lineage>
</organism>
<reference evidence="1" key="1">
    <citation type="submission" date="2014-11" db="EMBL/GenBank/DDBJ databases">
        <authorList>
            <person name="Amaro Gonzalez C."/>
        </authorList>
    </citation>
    <scope>NUCLEOTIDE SEQUENCE</scope>
</reference>
<evidence type="ECO:0000313" key="1">
    <source>
        <dbReference type="EMBL" id="JAH67082.1"/>
    </source>
</evidence>
<reference evidence="1" key="2">
    <citation type="journal article" date="2015" name="Fish Shellfish Immunol.">
        <title>Early steps in the European eel (Anguilla anguilla)-Vibrio vulnificus interaction in the gills: Role of the RtxA13 toxin.</title>
        <authorList>
            <person name="Callol A."/>
            <person name="Pajuelo D."/>
            <person name="Ebbesson L."/>
            <person name="Teles M."/>
            <person name="MacKenzie S."/>
            <person name="Amaro C."/>
        </authorList>
    </citation>
    <scope>NUCLEOTIDE SEQUENCE</scope>
</reference>